<feature type="compositionally biased region" description="Low complexity" evidence="2">
    <location>
        <begin position="1132"/>
        <end position="1142"/>
    </location>
</feature>
<dbReference type="EMBL" id="CAXDID020000132">
    <property type="protein sequence ID" value="CAL6035696.1"/>
    <property type="molecule type" value="Genomic_DNA"/>
</dbReference>
<dbReference type="InterPro" id="IPR003409">
    <property type="entry name" value="MORN"/>
</dbReference>
<feature type="compositionally biased region" description="Basic and acidic residues" evidence="2">
    <location>
        <begin position="1530"/>
        <end position="1543"/>
    </location>
</feature>
<feature type="region of interest" description="Disordered" evidence="2">
    <location>
        <begin position="1797"/>
        <end position="1817"/>
    </location>
</feature>
<feature type="region of interest" description="Disordered" evidence="2">
    <location>
        <begin position="1110"/>
        <end position="1183"/>
    </location>
</feature>
<dbReference type="Gene3D" id="2.20.110.10">
    <property type="entry name" value="Histone H3 K4-specific methyltransferase SET7/9 N-terminal domain"/>
    <property type="match status" value="5"/>
</dbReference>
<comment type="caution">
    <text evidence="3">The sequence shown here is derived from an EMBL/GenBank/DDBJ whole genome shotgun (WGS) entry which is preliminary data.</text>
</comment>
<keyword evidence="5" id="KW-1185">Reference proteome</keyword>
<dbReference type="EMBL" id="CATOUU010000627">
    <property type="protein sequence ID" value="CAI9935840.1"/>
    <property type="molecule type" value="Genomic_DNA"/>
</dbReference>
<evidence type="ECO:0000256" key="1">
    <source>
        <dbReference type="ARBA" id="ARBA00022737"/>
    </source>
</evidence>
<feature type="region of interest" description="Disordered" evidence="2">
    <location>
        <begin position="1530"/>
        <end position="1607"/>
    </location>
</feature>
<proteinExistence type="predicted"/>
<reference evidence="3" key="1">
    <citation type="submission" date="2023-06" db="EMBL/GenBank/DDBJ databases">
        <authorList>
            <person name="Kurt Z."/>
        </authorList>
    </citation>
    <scope>NUCLEOTIDE SEQUENCE</scope>
</reference>
<feature type="compositionally biased region" description="Low complexity" evidence="2">
    <location>
        <begin position="1875"/>
        <end position="1896"/>
    </location>
</feature>
<feature type="region of interest" description="Disordered" evidence="2">
    <location>
        <begin position="453"/>
        <end position="474"/>
    </location>
</feature>
<feature type="compositionally biased region" description="Low complexity" evidence="2">
    <location>
        <begin position="1552"/>
        <end position="1562"/>
    </location>
</feature>
<evidence type="ECO:0000313" key="5">
    <source>
        <dbReference type="Proteomes" id="UP001642409"/>
    </source>
</evidence>
<feature type="region of interest" description="Disordered" evidence="2">
    <location>
        <begin position="1847"/>
        <end position="1896"/>
    </location>
</feature>
<feature type="compositionally biased region" description="Polar residues" evidence="2">
    <location>
        <begin position="271"/>
        <end position="284"/>
    </location>
</feature>
<dbReference type="PANTHER" id="PTHR23084:SF263">
    <property type="entry name" value="MORN REPEAT-CONTAINING PROTEIN 1"/>
    <property type="match status" value="1"/>
</dbReference>
<dbReference type="PANTHER" id="PTHR23084">
    <property type="entry name" value="PHOSPHATIDYLINOSITOL-4-PHOSPHATE 5-KINASE RELATED"/>
    <property type="match status" value="1"/>
</dbReference>
<evidence type="ECO:0000313" key="4">
    <source>
        <dbReference type="EMBL" id="CAL6035696.1"/>
    </source>
</evidence>
<sequence length="2094" mass="235927">MWRNTPSNAFAPSNAPETRQTMVTQDYAYFGGLFRGFKSGFGTIIFNDNSVYSGSFHEDQFSGNGTFIYANGAVLSGAFSRGELVQGTVTFQGQTNEIKGGLWRHMFGQAVADAPRQPQVAPSHVPPQPRYGGAFEQEVLTTMKHLAHTTQTVQLDVTRMQGELSKQSQRQEATSQVVQELKKQMVSLEEWKRIPAKVQQGAPDIPAKPFVYQPPVMPAPPQVPAKAESKTSQKPAAPQINPQSQVNPVTPPQVNQPPQAAIPFKAPVAQETKSAANQKSNSQKEFTDPDGTRYVGFWEGNDYQNGRGTITDAVGNVYKGAWINNLYEGEASFMFTNQVAFIGSYLNGKKHGQGTFKYLNGKELRAIYKNGKVVESETIYPNGNTYKNGKMTFLHGNSCEIDKGDTQLIEQVGQSDGLEQLTEEQKKLLKNIQYAVKGEEKIIFPQENVVKSKEQRENQSQIQEVEKEENDEETRPKFITVNESMGQTKLLMDMSKFQNATEKILASLKLMLKENESVDLTDDLNIMLIVNSQNLDEILVNSTKKIKKIIRKIKKIEECKQEKQEKEDQQEKITAFDYQQYFQQMVMYNNLDTVLCVNMKQGEQLIQLLKDLGLDQFDEIQANEEPWCVIPLSQNTSINQIDQLVQKLNVKYIIATKKAVQEAVEQPLPAKEETTPVYNKDLFNQPPVVGTSFGTVLPEVQQAKYDEVLIHLESFPLKTAQKLIPLITKQFPSINVDVQGGNVIMMVPSDQTELVLQKMKKMVVNKQQLTISVNNKYVQLPDCPPGIAQPDVQEPAQKQEVQEFAYQPPAADHVQLGVYEEEPKIKQHKLADGSTYIGKWEGDDYRNGEGTIKNWKGNVYEGKWVDDYFEGQGVYRYASGFVYVGTFHKGLKHGYGTYSSETQGSCEKGIFENGKLVRDYEVTYLSGNILRSDKIMSFKNGEQWQIDFDDIEDELVKKLGKSKSLKKAKLSEEEMSRVKQIQPQTPNPEKEVPKAVKPIEQIENEREGEPQGLQQQTKEAHNPKPVLEQTVVLVQLLVNLEAFNLKEMAKIIKKFQEYLGEQEKVEQEGQFAVLTVKEANRESVAKSINKLKIKEQKLVCTLKPALEPEAPKEVYEEPTKEAVQEPAENAEEPPGLEQPQEPFVQAPQEVKEEEPPGLSETTKQPPGLEGDLVKQPEPIPENVVPVVQQRKVAEEKVKQDSEPEKKHVLEDGTTYLGQWKDDDFMTGTGTILAPNGNKYTGKWINDKFEGKAVYNFANGNVYEGKFKGGRKSGLGVMTLANGIQQKGQWAHKKLTKDIEIVHPNQNRMKVDGKLGTITYANGDSCQVDNVDYESPLVEKLLQMNGFQHNQLTKPEKKLVSNVQVNIQKLASHVQKQAEEAAANTSTEPVEVVKEEPAKHEKCGNEYQCIVPKDEDLQDYYNQRMDAEEPKEAEAPPGLDEEPPGLEENRSIVFIQLQVNLEFCTQKEMAKIIKKFQEYLGEQEKVEQEGQFAVLTVKEANRESVAKSINKLKIKEQKLVCTLKPALEPEAPKEVYEEPTKEAVQEPAENAEEPPGLEQPQEPFVQAPQEVKEEEPPGLSETTKQPPGLEGDLVKQPEPIPENVVPVVQQRKVAEEKVKQDSEPEKKHVLEDGTTYLGQWKDDDFMTGTGTILAPNGNKYTGKWINDKFEGKAVYNFANGNVYEGKFKGGRKSGLGVMTLANGIQQKGQWVHKKLTKDIEIVHPNQNRMKVDGKLGTITYANGDSCQVDNVDYESPLVEKLLQMNGFQHNQLTKPEKKLVSNVQVNIQKLASHVQKQAEEAAANTSTEPVEVVKEEPAKHEKCGNEYQCIVPKDEDLQDYYNQRMNAEEPKEAEVPPGLGQPQEQVNPAPFVKASPEAPQQEPAQEEAPPGLGEEPPGLVVQTINLIQEMEKIALENELQHALFIRQLTTQLYELTEEELDQILNDIGLEEYAEVDLEGKWFIVPLENDRGSEQIRTVMNNNNLVFELISVSTQENDYVEEQVQEPGIEELFQQTVRENELEGALFVKQRDSNDEILTQELIKDLLEQLVEECAEAEINGDIWFVFPVGIESDLRSINEIMHSYPSIFYQIVISQ</sequence>
<protein>
    <submittedName>
        <fullName evidence="3">Phosphatidylinositol-4-phosphate 5-kinase</fullName>
    </submittedName>
    <submittedName>
        <fullName evidence="4">Phosphatidylinositol-4-phosphate_5-kinase</fullName>
    </submittedName>
</protein>
<dbReference type="SUPFAM" id="SSF82185">
    <property type="entry name" value="Histone H3 K4-specific methyltransferase SET7/9 N-terminal domain"/>
    <property type="match status" value="5"/>
</dbReference>
<dbReference type="SMART" id="SM00698">
    <property type="entry name" value="MORN"/>
    <property type="match status" value="14"/>
</dbReference>
<feature type="region of interest" description="Disordered" evidence="2">
    <location>
        <begin position="974"/>
        <end position="994"/>
    </location>
</feature>
<reference evidence="4 5" key="2">
    <citation type="submission" date="2024-07" db="EMBL/GenBank/DDBJ databases">
        <authorList>
            <person name="Akdeniz Z."/>
        </authorList>
    </citation>
    <scope>NUCLEOTIDE SEQUENCE [LARGE SCALE GENOMIC DNA]</scope>
</reference>
<dbReference type="Pfam" id="PF02493">
    <property type="entry name" value="MORN"/>
    <property type="match status" value="10"/>
</dbReference>
<gene>
    <name evidence="3" type="ORF">HINF_LOCUS23485</name>
    <name evidence="4" type="ORF">HINF_LOCUS36051</name>
</gene>
<accession>A0AA86PH93</accession>
<name>A0AA86PH93_9EUKA</name>
<evidence type="ECO:0000313" key="3">
    <source>
        <dbReference type="EMBL" id="CAI9935840.1"/>
    </source>
</evidence>
<feature type="compositionally biased region" description="Basic and acidic residues" evidence="2">
    <location>
        <begin position="1110"/>
        <end position="1123"/>
    </location>
</feature>
<organism evidence="3">
    <name type="scientific">Hexamita inflata</name>
    <dbReference type="NCBI Taxonomy" id="28002"/>
    <lineage>
        <taxon>Eukaryota</taxon>
        <taxon>Metamonada</taxon>
        <taxon>Diplomonadida</taxon>
        <taxon>Hexamitidae</taxon>
        <taxon>Hexamitinae</taxon>
        <taxon>Hexamita</taxon>
    </lineage>
</organism>
<keyword evidence="1" id="KW-0677">Repeat</keyword>
<dbReference type="Proteomes" id="UP001642409">
    <property type="component" value="Unassembled WGS sequence"/>
</dbReference>
<evidence type="ECO:0000256" key="2">
    <source>
        <dbReference type="SAM" id="MobiDB-lite"/>
    </source>
</evidence>
<feature type="region of interest" description="Disordered" evidence="2">
    <location>
        <begin position="212"/>
        <end position="291"/>
    </location>
</feature>